<evidence type="ECO:0000313" key="1">
    <source>
        <dbReference type="EMBL" id="CAB5359619.1"/>
    </source>
</evidence>
<dbReference type="Proteomes" id="UP000684084">
    <property type="component" value="Unassembled WGS sequence"/>
</dbReference>
<gene>
    <name evidence="1" type="ORF">CHRIB12_LOCUS7792</name>
</gene>
<reference evidence="1" key="1">
    <citation type="submission" date="2020-05" db="EMBL/GenBank/DDBJ databases">
        <authorList>
            <person name="Rincon C."/>
            <person name="Sanders R I."/>
            <person name="Robbins C."/>
            <person name="Chaturvedi A."/>
        </authorList>
    </citation>
    <scope>NUCLEOTIDE SEQUENCE</scope>
    <source>
        <strain evidence="1">CHB12</strain>
    </source>
</reference>
<evidence type="ECO:0000313" key="2">
    <source>
        <dbReference type="Proteomes" id="UP000684084"/>
    </source>
</evidence>
<comment type="caution">
    <text evidence="1">The sequence shown here is derived from an EMBL/GenBank/DDBJ whole genome shotgun (WGS) entry which is preliminary data.</text>
</comment>
<proteinExistence type="predicted"/>
<dbReference type="AlphaFoldDB" id="A0A916E3L3"/>
<dbReference type="EMBL" id="CAGKOT010000014">
    <property type="protein sequence ID" value="CAB5359619.1"/>
    <property type="molecule type" value="Genomic_DNA"/>
</dbReference>
<accession>A0A916E3L3</accession>
<organism evidence="1 2">
    <name type="scientific">Rhizophagus irregularis</name>
    <dbReference type="NCBI Taxonomy" id="588596"/>
    <lineage>
        <taxon>Eukaryota</taxon>
        <taxon>Fungi</taxon>
        <taxon>Fungi incertae sedis</taxon>
        <taxon>Mucoromycota</taxon>
        <taxon>Glomeromycotina</taxon>
        <taxon>Glomeromycetes</taxon>
        <taxon>Glomerales</taxon>
        <taxon>Glomeraceae</taxon>
        <taxon>Rhizophagus</taxon>
    </lineage>
</organism>
<protein>
    <submittedName>
        <fullName evidence="1">Uncharacterized protein</fullName>
    </submittedName>
</protein>
<name>A0A916E3L3_9GLOM</name>
<sequence length="80" mass="9337">MKLLNDSKQPQEIRNQLEEAEEYRKANPLSIEVIQSNTHPQAIYTSRLLNSITKDFPMYDNINNITAEYIDFTADYNVTL</sequence>
<dbReference type="OrthoDB" id="6718656at2759"/>